<reference evidence="3 4" key="1">
    <citation type="submission" date="2019-07" db="EMBL/GenBank/DDBJ databases">
        <title>Quadrisphaera sp. strain DD2A genome sequencing and assembly.</title>
        <authorList>
            <person name="Kim I."/>
        </authorList>
    </citation>
    <scope>NUCLEOTIDE SEQUENCE [LARGE SCALE GENOMIC DNA]</scope>
    <source>
        <strain evidence="3 4">DD2A</strain>
    </source>
</reference>
<dbReference type="RefSeq" id="WP_147926502.1">
    <property type="nucleotide sequence ID" value="NZ_VKAC01000006.1"/>
</dbReference>
<keyword evidence="2" id="KW-0472">Membrane</keyword>
<keyword evidence="4" id="KW-1185">Reference proteome</keyword>
<name>A0A5C8ZGU9_9ACTN</name>
<keyword evidence="2" id="KW-0812">Transmembrane</keyword>
<dbReference type="Proteomes" id="UP000321234">
    <property type="component" value="Unassembled WGS sequence"/>
</dbReference>
<evidence type="ECO:0000256" key="1">
    <source>
        <dbReference type="SAM" id="MobiDB-lite"/>
    </source>
</evidence>
<gene>
    <name evidence="3" type="ORF">FMM08_11535</name>
</gene>
<evidence type="ECO:0000313" key="3">
    <source>
        <dbReference type="EMBL" id="TXR56070.1"/>
    </source>
</evidence>
<comment type="caution">
    <text evidence="3">The sequence shown here is derived from an EMBL/GenBank/DDBJ whole genome shotgun (WGS) entry which is preliminary data.</text>
</comment>
<feature type="compositionally biased region" description="Low complexity" evidence="1">
    <location>
        <begin position="35"/>
        <end position="51"/>
    </location>
</feature>
<evidence type="ECO:0000313" key="4">
    <source>
        <dbReference type="Proteomes" id="UP000321234"/>
    </source>
</evidence>
<evidence type="ECO:0008006" key="5">
    <source>
        <dbReference type="Google" id="ProtNLM"/>
    </source>
</evidence>
<protein>
    <recommendedName>
        <fullName evidence="5">PknH-like extracellular domain-containing protein</fullName>
    </recommendedName>
</protein>
<proteinExistence type="predicted"/>
<dbReference type="OrthoDB" id="5189032at2"/>
<organism evidence="3 4">
    <name type="scientific">Quadrisphaera setariae</name>
    <dbReference type="NCBI Taxonomy" id="2593304"/>
    <lineage>
        <taxon>Bacteria</taxon>
        <taxon>Bacillati</taxon>
        <taxon>Actinomycetota</taxon>
        <taxon>Actinomycetes</taxon>
        <taxon>Kineosporiales</taxon>
        <taxon>Kineosporiaceae</taxon>
        <taxon>Quadrisphaera</taxon>
    </lineage>
</organism>
<dbReference type="AlphaFoldDB" id="A0A5C8ZGU9"/>
<keyword evidence="2" id="KW-1133">Transmembrane helix</keyword>
<sequence length="360" mass="34552">MDRPTDLTGRTGGDPDEGSDDVARAFRAALGEGHGSSSASETRTTASGASEQSRRQAPASLLAAVERRAARLHRRRQAAALVGAAAAAAVVVFLGSLVLPQLDLSLSGGASGGSAAGSSADSGSGGGPAPAAAPSERSGELQGGGAAGGPTATSQSESLADANVPTLSEASMLTAADLTGAFSVPVRESAPAPESDPRLTLGACVDGDAGSVDALQLWRVDLTAAPSASAAEPPGVVERVAVVGGPAAAASALEQVRQAVPGCSGPGLEGTGPTAALDASAVTPDGGEALVLASTSGQGSPTLRVYVAIGSELVQLDATSDASSAQAAYSALVPAVRAAVTRATGGSASFSAPLPSSGAP</sequence>
<evidence type="ECO:0000256" key="2">
    <source>
        <dbReference type="SAM" id="Phobius"/>
    </source>
</evidence>
<feature type="region of interest" description="Disordered" evidence="1">
    <location>
        <begin position="29"/>
        <end position="62"/>
    </location>
</feature>
<feature type="region of interest" description="Disordered" evidence="1">
    <location>
        <begin position="109"/>
        <end position="165"/>
    </location>
</feature>
<feature type="region of interest" description="Disordered" evidence="1">
    <location>
        <begin position="1"/>
        <end position="20"/>
    </location>
</feature>
<accession>A0A5C8ZGU9</accession>
<dbReference type="EMBL" id="VKAC01000006">
    <property type="protein sequence ID" value="TXR56070.1"/>
    <property type="molecule type" value="Genomic_DNA"/>
</dbReference>
<feature type="transmembrane region" description="Helical" evidence="2">
    <location>
        <begin position="78"/>
        <end position="99"/>
    </location>
</feature>